<evidence type="ECO:0000313" key="3">
    <source>
        <dbReference type="Proteomes" id="UP000000238"/>
    </source>
</evidence>
<dbReference type="PANTHER" id="PTHR43138">
    <property type="entry name" value="ACETYLTRANSFERASE, GNAT FAMILY"/>
    <property type="match status" value="1"/>
</dbReference>
<dbReference type="InterPro" id="IPR052742">
    <property type="entry name" value="Mito_N-acetyltransferase"/>
</dbReference>
<dbReference type="Gene3D" id="3.40.630.30">
    <property type="match status" value="1"/>
</dbReference>
<accession>Q2SJZ3</accession>
<protein>
    <submittedName>
        <fullName evidence="2">Histone acetyltransferase HPA2/related acetyltransferase</fullName>
    </submittedName>
</protein>
<keyword evidence="3" id="KW-1185">Reference proteome</keyword>
<dbReference type="InterPro" id="IPR000182">
    <property type="entry name" value="GNAT_dom"/>
</dbReference>
<dbReference type="eggNOG" id="COG0456">
    <property type="taxonomic scope" value="Bacteria"/>
</dbReference>
<dbReference type="KEGG" id="hch:HCH_02203"/>
<dbReference type="SUPFAM" id="SSF55729">
    <property type="entry name" value="Acyl-CoA N-acyltransferases (Nat)"/>
    <property type="match status" value="1"/>
</dbReference>
<dbReference type="Proteomes" id="UP000000238">
    <property type="component" value="Chromosome"/>
</dbReference>
<gene>
    <name evidence="2" type="ordered locus">HCH_02203</name>
</gene>
<sequence length="162" mass="18269">MEIREALEADFEQIWRIFHSVVVAGETYAYAPDTSKEEAYELWLRQPQKTYVAVEGDTVLGTYYLKQNQLGLGSHVSNCGYMVAESARGKGVAAALCEHSQAMAKRYGYKAMQYNFVVSTNEVAVNLWKKLGYEIAGRLPKAFRHSKLGLVDALVMYKWLGD</sequence>
<dbReference type="PROSITE" id="PS51186">
    <property type="entry name" value="GNAT"/>
    <property type="match status" value="1"/>
</dbReference>
<name>Q2SJZ3_HAHCH</name>
<dbReference type="HOGENOM" id="CLU_013985_42_2_6"/>
<reference evidence="2 3" key="1">
    <citation type="journal article" date="2005" name="Nucleic Acids Res.">
        <title>Genomic blueprint of Hahella chejuensis, a marine microbe producing an algicidal agent.</title>
        <authorList>
            <person name="Jeong H."/>
            <person name="Yim J.H."/>
            <person name="Lee C."/>
            <person name="Choi S.-H."/>
            <person name="Park Y.K."/>
            <person name="Yoon S.H."/>
            <person name="Hur C.-G."/>
            <person name="Kang H.-Y."/>
            <person name="Kim D."/>
            <person name="Lee H.H."/>
            <person name="Park K.H."/>
            <person name="Park S.-H."/>
            <person name="Park H.-S."/>
            <person name="Lee H.K."/>
            <person name="Oh T.K."/>
            <person name="Kim J.F."/>
        </authorList>
    </citation>
    <scope>NUCLEOTIDE SEQUENCE [LARGE SCALE GENOMIC DNA]</scope>
    <source>
        <strain evidence="2 3">KCTC 2396</strain>
    </source>
</reference>
<keyword evidence="2" id="KW-0808">Transferase</keyword>
<evidence type="ECO:0000313" key="2">
    <source>
        <dbReference type="EMBL" id="ABC29031.1"/>
    </source>
</evidence>
<dbReference type="InterPro" id="IPR016181">
    <property type="entry name" value="Acyl_CoA_acyltransferase"/>
</dbReference>
<dbReference type="RefSeq" id="WP_011396100.1">
    <property type="nucleotide sequence ID" value="NC_007645.1"/>
</dbReference>
<dbReference type="STRING" id="349521.HCH_02203"/>
<dbReference type="CDD" id="cd04301">
    <property type="entry name" value="NAT_SF"/>
    <property type="match status" value="1"/>
</dbReference>
<dbReference type="PANTHER" id="PTHR43138:SF1">
    <property type="entry name" value="N-ACETYLTRANSFERASE ACA1"/>
    <property type="match status" value="1"/>
</dbReference>
<organism evidence="2 3">
    <name type="scientific">Hahella chejuensis (strain KCTC 2396)</name>
    <dbReference type="NCBI Taxonomy" id="349521"/>
    <lineage>
        <taxon>Bacteria</taxon>
        <taxon>Pseudomonadati</taxon>
        <taxon>Pseudomonadota</taxon>
        <taxon>Gammaproteobacteria</taxon>
        <taxon>Oceanospirillales</taxon>
        <taxon>Hahellaceae</taxon>
        <taxon>Hahella</taxon>
    </lineage>
</organism>
<feature type="domain" description="N-acetyltransferase" evidence="1">
    <location>
        <begin position="1"/>
        <end position="161"/>
    </location>
</feature>
<dbReference type="OrthoDB" id="9788300at2"/>
<dbReference type="AlphaFoldDB" id="Q2SJZ3"/>
<dbReference type="GO" id="GO:0016747">
    <property type="term" value="F:acyltransferase activity, transferring groups other than amino-acyl groups"/>
    <property type="evidence" value="ECO:0007669"/>
    <property type="project" value="InterPro"/>
</dbReference>
<evidence type="ECO:0000259" key="1">
    <source>
        <dbReference type="PROSITE" id="PS51186"/>
    </source>
</evidence>
<dbReference type="EMBL" id="CP000155">
    <property type="protein sequence ID" value="ABC29031.1"/>
    <property type="molecule type" value="Genomic_DNA"/>
</dbReference>
<dbReference type="Pfam" id="PF00583">
    <property type="entry name" value="Acetyltransf_1"/>
    <property type="match status" value="1"/>
</dbReference>
<proteinExistence type="predicted"/>